<reference evidence="2 3" key="1">
    <citation type="submission" date="2020-02" db="EMBL/GenBank/DDBJ databases">
        <title>Draft genome sequence of Lactococcus sp. Hs20B0-1.</title>
        <authorList>
            <person name="Noda S."/>
            <person name="Yuki M."/>
            <person name="Ohkuma M."/>
        </authorList>
    </citation>
    <scope>NUCLEOTIDE SEQUENCE [LARGE SCALE GENOMIC DNA]</scope>
    <source>
        <strain evidence="2 3">Hs20B0-1</strain>
    </source>
</reference>
<protein>
    <recommendedName>
        <fullName evidence="4">Major facilitator superfamily (MFS) profile domain-containing protein</fullName>
    </recommendedName>
</protein>
<gene>
    <name evidence="2" type="ORF">Hs20B_01620</name>
</gene>
<keyword evidence="1" id="KW-1133">Transmembrane helix</keyword>
<feature type="transmembrane region" description="Helical" evidence="1">
    <location>
        <begin position="46"/>
        <end position="65"/>
    </location>
</feature>
<evidence type="ECO:0000256" key="1">
    <source>
        <dbReference type="SAM" id="Phobius"/>
    </source>
</evidence>
<feature type="transmembrane region" description="Helical" evidence="1">
    <location>
        <begin position="21"/>
        <end position="40"/>
    </location>
</feature>
<keyword evidence="1" id="KW-0812">Transmembrane</keyword>
<evidence type="ECO:0000313" key="2">
    <source>
        <dbReference type="EMBL" id="GFH39764.1"/>
    </source>
</evidence>
<evidence type="ECO:0000313" key="3">
    <source>
        <dbReference type="Proteomes" id="UP000475928"/>
    </source>
</evidence>
<name>A0A6A0B647_9LACT</name>
<dbReference type="EMBL" id="BLLH01000001">
    <property type="protein sequence ID" value="GFH39764.1"/>
    <property type="molecule type" value="Genomic_DNA"/>
</dbReference>
<comment type="caution">
    <text evidence="2">The sequence shown here is derived from an EMBL/GenBank/DDBJ whole genome shotgun (WGS) entry which is preliminary data.</text>
</comment>
<organism evidence="2 3">
    <name type="scientific">Pseudolactococcus insecticola</name>
    <dbReference type="NCBI Taxonomy" id="2709158"/>
    <lineage>
        <taxon>Bacteria</taxon>
        <taxon>Bacillati</taxon>
        <taxon>Bacillota</taxon>
        <taxon>Bacilli</taxon>
        <taxon>Lactobacillales</taxon>
        <taxon>Streptococcaceae</taxon>
        <taxon>Pseudolactococcus</taxon>
    </lineage>
</organism>
<keyword evidence="1" id="KW-0472">Membrane</keyword>
<proteinExistence type="predicted"/>
<evidence type="ECO:0008006" key="4">
    <source>
        <dbReference type="Google" id="ProtNLM"/>
    </source>
</evidence>
<accession>A0A6A0B647</accession>
<dbReference type="AlphaFoldDB" id="A0A6A0B647"/>
<sequence>MHSTMIQLQTPNNMIGSVFSVFKLLTMIISPVGIIAVSLMSEQIDLKILFVILSLLLLILTAMSAKAGLVDSSLYSLYECPSYLRTFFVSLQFFSEKQSHFLDKPIF</sequence>
<dbReference type="Proteomes" id="UP000475928">
    <property type="component" value="Unassembled WGS sequence"/>
</dbReference>
<keyword evidence="3" id="KW-1185">Reference proteome</keyword>